<keyword evidence="3" id="KW-1185">Reference proteome</keyword>
<evidence type="ECO:0000313" key="3">
    <source>
        <dbReference type="Proteomes" id="UP001218188"/>
    </source>
</evidence>
<organism evidence="2 3">
    <name type="scientific">Mycena alexandri</name>
    <dbReference type="NCBI Taxonomy" id="1745969"/>
    <lineage>
        <taxon>Eukaryota</taxon>
        <taxon>Fungi</taxon>
        <taxon>Dikarya</taxon>
        <taxon>Basidiomycota</taxon>
        <taxon>Agaricomycotina</taxon>
        <taxon>Agaricomycetes</taxon>
        <taxon>Agaricomycetidae</taxon>
        <taxon>Agaricales</taxon>
        <taxon>Marasmiineae</taxon>
        <taxon>Mycenaceae</taxon>
        <taxon>Mycena</taxon>
    </lineage>
</organism>
<reference evidence="2" key="1">
    <citation type="submission" date="2023-03" db="EMBL/GenBank/DDBJ databases">
        <title>Massive genome expansion in bonnet fungi (Mycena s.s.) driven by repeated elements and novel gene families across ecological guilds.</title>
        <authorList>
            <consortium name="Lawrence Berkeley National Laboratory"/>
            <person name="Harder C.B."/>
            <person name="Miyauchi S."/>
            <person name="Viragh M."/>
            <person name="Kuo A."/>
            <person name="Thoen E."/>
            <person name="Andreopoulos B."/>
            <person name="Lu D."/>
            <person name="Skrede I."/>
            <person name="Drula E."/>
            <person name="Henrissat B."/>
            <person name="Morin E."/>
            <person name="Kohler A."/>
            <person name="Barry K."/>
            <person name="LaButti K."/>
            <person name="Morin E."/>
            <person name="Salamov A."/>
            <person name="Lipzen A."/>
            <person name="Mereny Z."/>
            <person name="Hegedus B."/>
            <person name="Baldrian P."/>
            <person name="Stursova M."/>
            <person name="Weitz H."/>
            <person name="Taylor A."/>
            <person name="Grigoriev I.V."/>
            <person name="Nagy L.G."/>
            <person name="Martin F."/>
            <person name="Kauserud H."/>
        </authorList>
    </citation>
    <scope>NUCLEOTIDE SEQUENCE</scope>
    <source>
        <strain evidence="2">CBHHK200</strain>
    </source>
</reference>
<proteinExistence type="predicted"/>
<accession>A0AAD6RZ97</accession>
<evidence type="ECO:0000313" key="2">
    <source>
        <dbReference type="EMBL" id="KAJ7018316.1"/>
    </source>
</evidence>
<feature type="compositionally biased region" description="Polar residues" evidence="1">
    <location>
        <begin position="1"/>
        <end position="18"/>
    </location>
</feature>
<gene>
    <name evidence="2" type="ORF">C8F04DRAFT_1199100</name>
</gene>
<dbReference type="Proteomes" id="UP001218188">
    <property type="component" value="Unassembled WGS sequence"/>
</dbReference>
<evidence type="ECO:0000256" key="1">
    <source>
        <dbReference type="SAM" id="MobiDB-lite"/>
    </source>
</evidence>
<dbReference type="AlphaFoldDB" id="A0AAD6RZ97"/>
<feature type="region of interest" description="Disordered" evidence="1">
    <location>
        <begin position="1"/>
        <end position="71"/>
    </location>
</feature>
<dbReference type="EMBL" id="JARJCM010000345">
    <property type="protein sequence ID" value="KAJ7018316.1"/>
    <property type="molecule type" value="Genomic_DNA"/>
</dbReference>
<feature type="compositionally biased region" description="Low complexity" evidence="1">
    <location>
        <begin position="463"/>
        <end position="492"/>
    </location>
</feature>
<feature type="compositionally biased region" description="Basic and acidic residues" evidence="1">
    <location>
        <begin position="37"/>
        <end position="53"/>
    </location>
</feature>
<comment type="caution">
    <text evidence="2">The sequence shown here is derived from an EMBL/GenBank/DDBJ whole genome shotgun (WGS) entry which is preliminary data.</text>
</comment>
<protein>
    <submittedName>
        <fullName evidence="2">Uncharacterized protein</fullName>
    </submittedName>
</protein>
<feature type="region of interest" description="Disordered" evidence="1">
    <location>
        <begin position="463"/>
        <end position="530"/>
    </location>
</feature>
<sequence length="562" mass="61695">MSGNNNNSDSPSKAQNTQRSGPPPSRSAAARRLAQAKFREKNEDLLRDKARERMARRRLREQEDSELAAAAKAQRRVHDASYRKKHAKKIKFKAHIRRDDEYWHQHRAHRPDREVRDYQTEMEILEEERWRKAMPSHCRQGASRAIFFCGSVPPHHRGASTPPWPNLPMHVTSNNQSGGVPSYLCSSMSTPDYYCYPTFHNDPIWNVSNAPGVWLVSSPNALAPGPGVYTSWEACSAVCEGVSDAGAVFYNSDVEAYAAWHQHCRLGEHQHPAEPQTPTRAAERPANSSKIFDRLHFAVRGGETIYTDLAAAFIHYEQVSEGGAAELLATDNYMKALYFARGSNEWTAERLARDVSAETANSSVVAATPHTTGGMVYPVSPVRAHVTSPIRADATPRVAVELPGGPSTKQGGKAVRLAAIKAAEEEKSNGKAIRLAAIEAEMRKKNTRLAVIHKYLELTPSKLSSPSKLLSTPSKPAASSPSTPSKPAASSSKGEKVTIARSPSKAVVIGGRAHSKAPADGNESDGLYETLDLDEELAEILSDWVDPDYRYDPQTENGPHDA</sequence>
<name>A0AAD6RZ97_9AGAR</name>